<dbReference type="InterPro" id="IPR019079">
    <property type="entry name" value="Capsule_synth_CapA"/>
</dbReference>
<organism evidence="3">
    <name type="scientific">bioreactor metagenome</name>
    <dbReference type="NCBI Taxonomy" id="1076179"/>
    <lineage>
        <taxon>unclassified sequences</taxon>
        <taxon>metagenomes</taxon>
        <taxon>ecological metagenomes</taxon>
    </lineage>
</organism>
<gene>
    <name evidence="3" type="ORF">SDC9_119583</name>
</gene>
<feature type="domain" description="Capsule synthesis protein CapA" evidence="2">
    <location>
        <begin position="2"/>
        <end position="58"/>
    </location>
</feature>
<evidence type="ECO:0000256" key="1">
    <source>
        <dbReference type="ARBA" id="ARBA00005662"/>
    </source>
</evidence>
<dbReference type="AlphaFoldDB" id="A0A645C604"/>
<proteinExistence type="inferred from homology"/>
<dbReference type="PANTHER" id="PTHR33393">
    <property type="entry name" value="POLYGLUTAMINE SYNTHESIS ACCESSORY PROTEIN RV0574C-RELATED"/>
    <property type="match status" value="1"/>
</dbReference>
<accession>A0A645C604</accession>
<evidence type="ECO:0000259" key="2">
    <source>
        <dbReference type="Pfam" id="PF09587"/>
    </source>
</evidence>
<dbReference type="Pfam" id="PF09587">
    <property type="entry name" value="PGA_cap"/>
    <property type="match status" value="1"/>
</dbReference>
<dbReference type="PANTHER" id="PTHR33393:SF12">
    <property type="entry name" value="CAPSULE BIOSYNTHESIS PROTEIN CAPA"/>
    <property type="match status" value="1"/>
</dbReference>
<dbReference type="InterPro" id="IPR029052">
    <property type="entry name" value="Metallo-depent_PP-like"/>
</dbReference>
<comment type="caution">
    <text evidence="3">The sequence shown here is derived from an EMBL/GenBank/DDBJ whole genome shotgun (WGS) entry which is preliminary data.</text>
</comment>
<evidence type="ECO:0000313" key="3">
    <source>
        <dbReference type="EMBL" id="MPM72607.1"/>
    </source>
</evidence>
<comment type="similarity">
    <text evidence="1">Belongs to the CapA family.</text>
</comment>
<name>A0A645C604_9ZZZZ</name>
<dbReference type="InterPro" id="IPR052169">
    <property type="entry name" value="CW_Biosynth-Accessory"/>
</dbReference>
<dbReference type="EMBL" id="VSSQ01024847">
    <property type="protein sequence ID" value="MPM72607.1"/>
    <property type="molecule type" value="Genomic_DNA"/>
</dbReference>
<protein>
    <recommendedName>
        <fullName evidence="2">Capsule synthesis protein CapA domain-containing protein</fullName>
    </recommendedName>
</protein>
<sequence length="158" mass="18103">MNVHNGGQFNPIPGDFSEYIMKFCVNAGVDLVVGHHPHVVQKADFINHVLCAFSLGNYSISPSTPYMLFEDLPHYSVALHLYLNASNDISVMYSFSILKIIEDRKGSLTVYDTYDIFQKLGGSDRDQLLKDIKKIYHRFTQKDINNFNVQKEYSLCEE</sequence>
<reference evidence="3" key="1">
    <citation type="submission" date="2019-08" db="EMBL/GenBank/DDBJ databases">
        <authorList>
            <person name="Kucharzyk K."/>
            <person name="Murdoch R.W."/>
            <person name="Higgins S."/>
            <person name="Loffler F."/>
        </authorList>
    </citation>
    <scope>NUCLEOTIDE SEQUENCE</scope>
</reference>
<dbReference type="SUPFAM" id="SSF56300">
    <property type="entry name" value="Metallo-dependent phosphatases"/>
    <property type="match status" value="1"/>
</dbReference>